<reference evidence="4 5" key="1">
    <citation type="journal article" date="2017" name="PLoS Biol.">
        <title>The sea cucumber genome provides insights into morphological evolution and visceral regeneration.</title>
        <authorList>
            <person name="Zhang X."/>
            <person name="Sun L."/>
            <person name="Yuan J."/>
            <person name="Sun Y."/>
            <person name="Gao Y."/>
            <person name="Zhang L."/>
            <person name="Li S."/>
            <person name="Dai H."/>
            <person name="Hamel J.F."/>
            <person name="Liu C."/>
            <person name="Yu Y."/>
            <person name="Liu S."/>
            <person name="Lin W."/>
            <person name="Guo K."/>
            <person name="Jin S."/>
            <person name="Xu P."/>
            <person name="Storey K.B."/>
            <person name="Huan P."/>
            <person name="Zhang T."/>
            <person name="Zhou Y."/>
            <person name="Zhang J."/>
            <person name="Lin C."/>
            <person name="Li X."/>
            <person name="Xing L."/>
            <person name="Huo D."/>
            <person name="Sun M."/>
            <person name="Wang L."/>
            <person name="Mercier A."/>
            <person name="Li F."/>
            <person name="Yang H."/>
            <person name="Xiang J."/>
        </authorList>
    </citation>
    <scope>NUCLEOTIDE SEQUENCE [LARGE SCALE GENOMIC DNA]</scope>
    <source>
        <strain evidence="4">Shaxun</strain>
        <tissue evidence="4">Muscle</tissue>
    </source>
</reference>
<dbReference type="PANTHER" id="PTHR15157:SF5">
    <property type="entry name" value="UV RADIATION RESISTANCE-ASSOCIATED GENE PROTEIN"/>
    <property type="match status" value="1"/>
</dbReference>
<organism evidence="4 5">
    <name type="scientific">Stichopus japonicus</name>
    <name type="common">Sea cucumber</name>
    <dbReference type="NCBI Taxonomy" id="307972"/>
    <lineage>
        <taxon>Eukaryota</taxon>
        <taxon>Metazoa</taxon>
        <taxon>Echinodermata</taxon>
        <taxon>Eleutherozoa</taxon>
        <taxon>Echinozoa</taxon>
        <taxon>Holothuroidea</taxon>
        <taxon>Aspidochirotacea</taxon>
        <taxon>Aspidochirotida</taxon>
        <taxon>Stichopodidae</taxon>
        <taxon>Apostichopus</taxon>
    </lineage>
</organism>
<dbReference type="Pfam" id="PF10186">
    <property type="entry name" value="ATG14"/>
    <property type="match status" value="1"/>
</dbReference>
<dbReference type="PANTHER" id="PTHR15157">
    <property type="entry name" value="UV RADIATION RESISTANCE-ASSOCIATED GENE PROTEIN"/>
    <property type="match status" value="1"/>
</dbReference>
<feature type="region of interest" description="Disordered" evidence="3">
    <location>
        <begin position="261"/>
        <end position="280"/>
    </location>
</feature>
<feature type="compositionally biased region" description="Polar residues" evidence="3">
    <location>
        <begin position="542"/>
        <end position="556"/>
    </location>
</feature>
<dbReference type="GO" id="GO:0000149">
    <property type="term" value="F:SNARE binding"/>
    <property type="evidence" value="ECO:0007669"/>
    <property type="project" value="TreeGrafter"/>
</dbReference>
<sequence length="735" mass="82282">MSSAESSRKLRHFGLLSQQKRVRHIQSISLKNLSTDRALLEDDAPENVYFVLLRPGDETGFYSSERVQDIVNPSWNNLDLGNFCKTHYGSLLCVIVQIWGSNANGSRILVEWTVHLRGLIHVGEELVKDSKKFQPDSIVFGLLDSFYTAGDCLPVSALGNNAKFCHALEVEQTMVSATYDVYSIARLHTMQRAIKQSEASFSGAHKSIMGKLTAQEKKTDLKAEKDDLIFRIDLLREELEKQRLEHKDERKICSEFRDKSLQQKSESSKRSEQLQRSGRKLQDHLEHLSSIRDKQGEVKSDYFSRRSTLIKELAAIYPIDVDSDNLYYINGIRLPNAEKYSGCDDTQIAIALGHTCQLVLMIAIFLQMPLRYPMVHLGSKSIIRDHITAHLSQKDRDFPLYIKGRDKMHFNYAVYLLNRNIVQVRTAVRLSTQDLRATLPNLKDLLEQKWGVRRMSEPSLTNSPVTGKATSSNHTMDVPSPTPTRPLPSNPPQYTETQVDPSFPRSPPPPYEANFTQQQVSRSIAGDPLSVSTVVIEASTPEGASNAQREFTSLNNTEEEEVKGHKGRTEPDIGDTDTTEPVSGANGGYERGASESAIENNDRDGDANGYHSDRDKQNSTKAIENETIPGDSEGAPTSLAINHIVEPDDSSQSHSHPKSSVHVRNDDTIHKGGSHPLEDEPYRENFHEEGLNISEAALNDAGFSQFTDDINSRTEALSNRGRFSSFNKTQSNVTS</sequence>
<evidence type="ECO:0000313" key="4">
    <source>
        <dbReference type="EMBL" id="PIK55641.1"/>
    </source>
</evidence>
<evidence type="ECO:0000256" key="1">
    <source>
        <dbReference type="ARBA" id="ARBA00023054"/>
    </source>
</evidence>
<feature type="compositionally biased region" description="Polar residues" evidence="3">
    <location>
        <begin position="458"/>
        <end position="475"/>
    </location>
</feature>
<name>A0A2G8L5W3_STIJA</name>
<keyword evidence="5" id="KW-1185">Reference proteome</keyword>
<dbReference type="InterPro" id="IPR018791">
    <property type="entry name" value="UV_resistance/autophagy_Atg14"/>
</dbReference>
<dbReference type="AlphaFoldDB" id="A0A2G8L5W3"/>
<feature type="compositionally biased region" description="Basic and acidic residues" evidence="3">
    <location>
        <begin position="663"/>
        <end position="681"/>
    </location>
</feature>
<feature type="coiled-coil region" evidence="2">
    <location>
        <begin position="218"/>
        <end position="252"/>
    </location>
</feature>
<proteinExistence type="predicted"/>
<protein>
    <submittedName>
        <fullName evidence="4">Putative UV radiation resistance-associated protein</fullName>
    </submittedName>
</protein>
<dbReference type="STRING" id="307972.A0A2G8L5W3"/>
<feature type="region of interest" description="Disordered" evidence="3">
    <location>
        <begin position="456"/>
        <end position="517"/>
    </location>
</feature>
<dbReference type="EMBL" id="MRZV01000207">
    <property type="protein sequence ID" value="PIK55641.1"/>
    <property type="molecule type" value="Genomic_DNA"/>
</dbReference>
<dbReference type="GO" id="GO:0035493">
    <property type="term" value="P:SNARE complex assembly"/>
    <property type="evidence" value="ECO:0007669"/>
    <property type="project" value="TreeGrafter"/>
</dbReference>
<comment type="caution">
    <text evidence="4">The sequence shown here is derived from an EMBL/GenBank/DDBJ whole genome shotgun (WGS) entry which is preliminary data.</text>
</comment>
<feature type="compositionally biased region" description="Basic and acidic residues" evidence="3">
    <location>
        <begin position="600"/>
        <end position="618"/>
    </location>
</feature>
<evidence type="ECO:0000313" key="5">
    <source>
        <dbReference type="Proteomes" id="UP000230750"/>
    </source>
</evidence>
<feature type="compositionally biased region" description="Pro residues" evidence="3">
    <location>
        <begin position="480"/>
        <end position="491"/>
    </location>
</feature>
<evidence type="ECO:0000256" key="3">
    <source>
        <dbReference type="SAM" id="MobiDB-lite"/>
    </source>
</evidence>
<dbReference type="Proteomes" id="UP000230750">
    <property type="component" value="Unassembled WGS sequence"/>
</dbReference>
<feature type="region of interest" description="Disordered" evidence="3">
    <location>
        <begin position="540"/>
        <end position="681"/>
    </location>
</feature>
<feature type="compositionally biased region" description="Basic and acidic residues" evidence="3">
    <location>
        <begin position="261"/>
        <end position="273"/>
    </location>
</feature>
<keyword evidence="1 2" id="KW-0175">Coiled coil</keyword>
<dbReference type="GO" id="GO:0032991">
    <property type="term" value="C:protein-containing complex"/>
    <property type="evidence" value="ECO:0007669"/>
    <property type="project" value="UniProtKB-ARBA"/>
</dbReference>
<evidence type="ECO:0000256" key="2">
    <source>
        <dbReference type="SAM" id="Coils"/>
    </source>
</evidence>
<dbReference type="GO" id="GO:0005768">
    <property type="term" value="C:endosome"/>
    <property type="evidence" value="ECO:0007669"/>
    <property type="project" value="TreeGrafter"/>
</dbReference>
<gene>
    <name evidence="4" type="ORF">BSL78_07450</name>
</gene>
<dbReference type="GO" id="GO:0000323">
    <property type="term" value="C:lytic vacuole"/>
    <property type="evidence" value="ECO:0007669"/>
    <property type="project" value="TreeGrafter"/>
</dbReference>
<feature type="compositionally biased region" description="Basic and acidic residues" evidence="3">
    <location>
        <begin position="562"/>
        <end position="571"/>
    </location>
</feature>
<accession>A0A2G8L5W3</accession>
<dbReference type="OrthoDB" id="72772at2759"/>